<feature type="domain" description="Class II aldolase/adducin N-terminal" evidence="1">
    <location>
        <begin position="41"/>
        <end position="225"/>
    </location>
</feature>
<dbReference type="InterPro" id="IPR036409">
    <property type="entry name" value="Aldolase_II/adducin_N_sf"/>
</dbReference>
<comment type="caution">
    <text evidence="2">The sequence shown here is derived from an EMBL/GenBank/DDBJ whole genome shotgun (WGS) entry which is preliminary data.</text>
</comment>
<sequence length="280" mass="30160">MMAVPLSDEQFLEMLPSGELRDLWTPPTFSDVEEHRKYLKEHLVLAIRIFAKYGFDHHIAGHLSVRDPGDLGTFWVNPLGLAFSIMTVSDLILVNRFGAVIGGGKPGRRTVNLPGFEIHSAIHAARPDVLAICHSHSTYGKAFSTLGKNLDITTQDACSFYNDVVLHADFGGIAFEASEANKIAAALGGKKAAILQSHGIITVGKSIHSAVAWFIMLEKQCEVQLLADAAAAGRGGGTVKISDEVAAAVHERAGHEITGYFFASPYFQAIEAEVGESYKA</sequence>
<evidence type="ECO:0000313" key="3">
    <source>
        <dbReference type="Proteomes" id="UP000886523"/>
    </source>
</evidence>
<dbReference type="InterPro" id="IPR001303">
    <property type="entry name" value="Aldolase_II/adducin_N"/>
</dbReference>
<gene>
    <name evidence="2" type="ORF">BS47DRAFT_1338410</name>
</gene>
<evidence type="ECO:0000313" key="2">
    <source>
        <dbReference type="EMBL" id="KAF9518475.1"/>
    </source>
</evidence>
<dbReference type="OrthoDB" id="3238794at2759"/>
<evidence type="ECO:0000259" key="1">
    <source>
        <dbReference type="SMART" id="SM01007"/>
    </source>
</evidence>
<dbReference type="NCBIfam" id="NF004855">
    <property type="entry name" value="PRK06208.1"/>
    <property type="match status" value="1"/>
</dbReference>
<dbReference type="GO" id="GO:0051015">
    <property type="term" value="F:actin filament binding"/>
    <property type="evidence" value="ECO:0007669"/>
    <property type="project" value="TreeGrafter"/>
</dbReference>
<dbReference type="GO" id="GO:0005856">
    <property type="term" value="C:cytoskeleton"/>
    <property type="evidence" value="ECO:0007669"/>
    <property type="project" value="TreeGrafter"/>
</dbReference>
<dbReference type="SUPFAM" id="SSF53639">
    <property type="entry name" value="AraD/HMP-PK domain-like"/>
    <property type="match status" value="1"/>
</dbReference>
<dbReference type="PANTHER" id="PTHR10672">
    <property type="entry name" value="ADDUCIN"/>
    <property type="match status" value="1"/>
</dbReference>
<protein>
    <recommendedName>
        <fullName evidence="1">Class II aldolase/adducin N-terminal domain-containing protein</fullName>
    </recommendedName>
</protein>
<dbReference type="Pfam" id="PF00596">
    <property type="entry name" value="Aldolase_II"/>
    <property type="match status" value="1"/>
</dbReference>
<accession>A0A9P6B7N9</accession>
<dbReference type="Gene3D" id="3.40.225.10">
    <property type="entry name" value="Class II aldolase/adducin N-terminal domain"/>
    <property type="match status" value="1"/>
</dbReference>
<proteinExistence type="predicted"/>
<dbReference type="Proteomes" id="UP000886523">
    <property type="component" value="Unassembled WGS sequence"/>
</dbReference>
<reference evidence="2" key="1">
    <citation type="journal article" date="2020" name="Nat. Commun.">
        <title>Large-scale genome sequencing of mycorrhizal fungi provides insights into the early evolution of symbiotic traits.</title>
        <authorList>
            <person name="Miyauchi S."/>
            <person name="Kiss E."/>
            <person name="Kuo A."/>
            <person name="Drula E."/>
            <person name="Kohler A."/>
            <person name="Sanchez-Garcia M."/>
            <person name="Morin E."/>
            <person name="Andreopoulos B."/>
            <person name="Barry K.W."/>
            <person name="Bonito G."/>
            <person name="Buee M."/>
            <person name="Carver A."/>
            <person name="Chen C."/>
            <person name="Cichocki N."/>
            <person name="Clum A."/>
            <person name="Culley D."/>
            <person name="Crous P.W."/>
            <person name="Fauchery L."/>
            <person name="Girlanda M."/>
            <person name="Hayes R.D."/>
            <person name="Keri Z."/>
            <person name="LaButti K."/>
            <person name="Lipzen A."/>
            <person name="Lombard V."/>
            <person name="Magnuson J."/>
            <person name="Maillard F."/>
            <person name="Murat C."/>
            <person name="Nolan M."/>
            <person name="Ohm R.A."/>
            <person name="Pangilinan J."/>
            <person name="Pereira M.F."/>
            <person name="Perotto S."/>
            <person name="Peter M."/>
            <person name="Pfister S."/>
            <person name="Riley R."/>
            <person name="Sitrit Y."/>
            <person name="Stielow J.B."/>
            <person name="Szollosi G."/>
            <person name="Zifcakova L."/>
            <person name="Stursova M."/>
            <person name="Spatafora J.W."/>
            <person name="Tedersoo L."/>
            <person name="Vaario L.M."/>
            <person name="Yamada A."/>
            <person name="Yan M."/>
            <person name="Wang P."/>
            <person name="Xu J."/>
            <person name="Bruns T."/>
            <person name="Baldrian P."/>
            <person name="Vilgalys R."/>
            <person name="Dunand C."/>
            <person name="Henrissat B."/>
            <person name="Grigoriev I.V."/>
            <person name="Hibbett D."/>
            <person name="Nagy L.G."/>
            <person name="Martin F.M."/>
        </authorList>
    </citation>
    <scope>NUCLEOTIDE SEQUENCE</scope>
    <source>
        <strain evidence="2">UP504</strain>
    </source>
</reference>
<dbReference type="FunFam" id="3.40.225.10:FF:000009">
    <property type="entry name" value="Class II aldolase/adducin N-terminal"/>
    <property type="match status" value="1"/>
</dbReference>
<keyword evidence="3" id="KW-1185">Reference proteome</keyword>
<dbReference type="PANTHER" id="PTHR10672:SF39">
    <property type="entry name" value="CLASS II ALDOLASE_ADDUCIN N-TERMINAL DOMAIN-CONTAINING PROTEIN"/>
    <property type="match status" value="1"/>
</dbReference>
<dbReference type="SMART" id="SM01007">
    <property type="entry name" value="Aldolase_II"/>
    <property type="match status" value="1"/>
</dbReference>
<dbReference type="AlphaFoldDB" id="A0A9P6B7N9"/>
<dbReference type="InterPro" id="IPR051017">
    <property type="entry name" value="Aldolase-II_Adducin_sf"/>
</dbReference>
<organism evidence="2 3">
    <name type="scientific">Hydnum rufescens UP504</name>
    <dbReference type="NCBI Taxonomy" id="1448309"/>
    <lineage>
        <taxon>Eukaryota</taxon>
        <taxon>Fungi</taxon>
        <taxon>Dikarya</taxon>
        <taxon>Basidiomycota</taxon>
        <taxon>Agaricomycotina</taxon>
        <taxon>Agaricomycetes</taxon>
        <taxon>Cantharellales</taxon>
        <taxon>Hydnaceae</taxon>
        <taxon>Hydnum</taxon>
    </lineage>
</organism>
<dbReference type="EMBL" id="MU128925">
    <property type="protein sequence ID" value="KAF9518475.1"/>
    <property type="molecule type" value="Genomic_DNA"/>
</dbReference>
<name>A0A9P6B7N9_9AGAM</name>